<gene>
    <name evidence="1" type="ORF">HYPBUDRAFT_220279</name>
</gene>
<name>A0A1E4RFD8_9ASCO</name>
<organism evidence="1 2">
    <name type="scientific">Hyphopichia burtonii NRRL Y-1933</name>
    <dbReference type="NCBI Taxonomy" id="984485"/>
    <lineage>
        <taxon>Eukaryota</taxon>
        <taxon>Fungi</taxon>
        <taxon>Dikarya</taxon>
        <taxon>Ascomycota</taxon>
        <taxon>Saccharomycotina</taxon>
        <taxon>Pichiomycetes</taxon>
        <taxon>Debaryomycetaceae</taxon>
        <taxon>Hyphopichia</taxon>
    </lineage>
</organism>
<dbReference type="Proteomes" id="UP000095085">
    <property type="component" value="Unassembled WGS sequence"/>
</dbReference>
<dbReference type="EMBL" id="KV454543">
    <property type="protein sequence ID" value="ODV65982.1"/>
    <property type="molecule type" value="Genomic_DNA"/>
</dbReference>
<dbReference type="GeneID" id="30997648"/>
<sequence length="86" mass="10079">MVFFIFLFGFIFIYIRFNKSYCIMPHASLPHVEQLQQSNWLCVKRYGRIIAEPRETKRVCPNDNGSIANFIANFIATSPMVYLQIV</sequence>
<dbReference type="RefSeq" id="XP_020075049.1">
    <property type="nucleotide sequence ID" value="XM_020223099.1"/>
</dbReference>
<accession>A0A1E4RFD8</accession>
<keyword evidence="2" id="KW-1185">Reference proteome</keyword>
<reference evidence="2" key="1">
    <citation type="submission" date="2016-05" db="EMBL/GenBank/DDBJ databases">
        <title>Comparative genomics of biotechnologically important yeasts.</title>
        <authorList>
            <consortium name="DOE Joint Genome Institute"/>
            <person name="Riley R."/>
            <person name="Haridas S."/>
            <person name="Wolfe K.H."/>
            <person name="Lopes M.R."/>
            <person name="Hittinger C.T."/>
            <person name="Goker M."/>
            <person name="Salamov A."/>
            <person name="Wisecaver J."/>
            <person name="Long T.M."/>
            <person name="Aerts A.L."/>
            <person name="Barry K."/>
            <person name="Choi C."/>
            <person name="Clum A."/>
            <person name="Coughlan A.Y."/>
            <person name="Deshpande S."/>
            <person name="Douglass A.P."/>
            <person name="Hanson S.J."/>
            <person name="Klenk H.-P."/>
            <person name="Labutti K."/>
            <person name="Lapidus A."/>
            <person name="Lindquist E."/>
            <person name="Lipzen A."/>
            <person name="Meier-Kolthoff J.P."/>
            <person name="Ohm R.A."/>
            <person name="Otillar R.P."/>
            <person name="Pangilinan J."/>
            <person name="Peng Y."/>
            <person name="Rokas A."/>
            <person name="Rosa C.A."/>
            <person name="Scheuner C."/>
            <person name="Sibirny A.A."/>
            <person name="Slot J.C."/>
            <person name="Stielow J.B."/>
            <person name="Sun H."/>
            <person name="Kurtzman C.P."/>
            <person name="Blackwell M."/>
            <person name="Grigoriev I.V."/>
            <person name="Jeffries T.W."/>
        </authorList>
    </citation>
    <scope>NUCLEOTIDE SEQUENCE [LARGE SCALE GENOMIC DNA]</scope>
    <source>
        <strain evidence="2">NRRL Y-1933</strain>
    </source>
</reference>
<protein>
    <submittedName>
        <fullName evidence="1">Uncharacterized protein</fullName>
    </submittedName>
</protein>
<dbReference type="AlphaFoldDB" id="A0A1E4RFD8"/>
<evidence type="ECO:0000313" key="1">
    <source>
        <dbReference type="EMBL" id="ODV65982.1"/>
    </source>
</evidence>
<evidence type="ECO:0000313" key="2">
    <source>
        <dbReference type="Proteomes" id="UP000095085"/>
    </source>
</evidence>
<proteinExistence type="predicted"/>